<evidence type="ECO:0000256" key="3">
    <source>
        <dbReference type="SAM" id="Phobius"/>
    </source>
</evidence>
<protein>
    <submittedName>
        <fullName evidence="4">Uncharacterized protein</fullName>
    </submittedName>
</protein>
<keyword evidence="3" id="KW-0812">Transmembrane</keyword>
<reference evidence="4 5" key="1">
    <citation type="submission" date="2022-05" db="EMBL/GenBank/DDBJ databases">
        <authorList>
            <consortium name="Genoscope - CEA"/>
            <person name="William W."/>
        </authorList>
    </citation>
    <scope>NUCLEOTIDE SEQUENCE [LARGE SCALE GENOMIC DNA]</scope>
</reference>
<feature type="coiled-coil region" evidence="1">
    <location>
        <begin position="60"/>
        <end position="87"/>
    </location>
</feature>
<evidence type="ECO:0000313" key="5">
    <source>
        <dbReference type="Proteomes" id="UP001159427"/>
    </source>
</evidence>
<dbReference type="InterPro" id="IPR008160">
    <property type="entry name" value="Collagen"/>
</dbReference>
<sequence>MSSKRSERSFHLKETMDGEIKSLKSAKSSMNRFPKKDSLVISVLSLVLFALMFVRIEVVHRRAEVTEAKLEKRIQRIEDEMQEKVLTIVKGFHNRNRVIFCRFQLTSCYFAFSAISQETVERAVDQDRRKRRNVAPTPGVISLQQLRQEINRKITQACATTDKICQTGQQGPQGVPGAPGYPGYKGEKGAPGKTGPLGPKGLTGAQGVRGKLGPTGLQRVKGEKGEVGAVGSPGEKGDTGPMGPTGFKGSTGLKGSKGNRGSTGIQGPKGECVVPPKIVFFSRISVCVCE</sequence>
<feature type="compositionally biased region" description="Low complexity" evidence="2">
    <location>
        <begin position="168"/>
        <end position="184"/>
    </location>
</feature>
<evidence type="ECO:0000256" key="2">
    <source>
        <dbReference type="SAM" id="MobiDB-lite"/>
    </source>
</evidence>
<keyword evidence="3" id="KW-0472">Membrane</keyword>
<evidence type="ECO:0000313" key="4">
    <source>
        <dbReference type="EMBL" id="CAH3192112.1"/>
    </source>
</evidence>
<dbReference type="PANTHER" id="PTHR37456">
    <property type="entry name" value="SI:CH211-266K2.1"/>
    <property type="match status" value="1"/>
</dbReference>
<dbReference type="EMBL" id="CALNXI010003087">
    <property type="protein sequence ID" value="CAH3192112.1"/>
    <property type="molecule type" value="Genomic_DNA"/>
</dbReference>
<dbReference type="InterPro" id="IPR050938">
    <property type="entry name" value="Collagen_Structural_Proteins"/>
</dbReference>
<keyword evidence="3" id="KW-1133">Transmembrane helix</keyword>
<gene>
    <name evidence="4" type="ORF">PEVE_00023242</name>
</gene>
<dbReference type="Pfam" id="PF01391">
    <property type="entry name" value="Collagen"/>
    <property type="match status" value="1"/>
</dbReference>
<dbReference type="Proteomes" id="UP001159427">
    <property type="component" value="Unassembled WGS sequence"/>
</dbReference>
<feature type="transmembrane region" description="Helical" evidence="3">
    <location>
        <begin position="38"/>
        <end position="56"/>
    </location>
</feature>
<organism evidence="4 5">
    <name type="scientific">Porites evermanni</name>
    <dbReference type="NCBI Taxonomy" id="104178"/>
    <lineage>
        <taxon>Eukaryota</taxon>
        <taxon>Metazoa</taxon>
        <taxon>Cnidaria</taxon>
        <taxon>Anthozoa</taxon>
        <taxon>Hexacorallia</taxon>
        <taxon>Scleractinia</taxon>
        <taxon>Fungiina</taxon>
        <taxon>Poritidae</taxon>
        <taxon>Porites</taxon>
    </lineage>
</organism>
<comment type="caution">
    <text evidence="4">The sequence shown here is derived from an EMBL/GenBank/DDBJ whole genome shotgun (WGS) entry which is preliminary data.</text>
</comment>
<keyword evidence="5" id="KW-1185">Reference proteome</keyword>
<feature type="compositionally biased region" description="Low complexity" evidence="2">
    <location>
        <begin position="191"/>
        <end position="205"/>
    </location>
</feature>
<keyword evidence="1" id="KW-0175">Coiled coil</keyword>
<dbReference type="PANTHER" id="PTHR37456:SF4">
    <property type="entry name" value="COLLAGEN ALPHA-1(XXIII) CHAIN"/>
    <property type="match status" value="1"/>
</dbReference>
<feature type="region of interest" description="Disordered" evidence="2">
    <location>
        <begin position="168"/>
        <end position="265"/>
    </location>
</feature>
<name>A0ABN8SNM8_9CNID</name>
<proteinExistence type="predicted"/>
<evidence type="ECO:0000256" key="1">
    <source>
        <dbReference type="SAM" id="Coils"/>
    </source>
</evidence>
<accession>A0ABN8SNM8</accession>